<gene>
    <name evidence="1" type="ORF">ES754_06085</name>
</gene>
<dbReference type="OrthoDB" id="6659362at2"/>
<evidence type="ECO:0000313" key="1">
    <source>
        <dbReference type="EMBL" id="TXD98475.1"/>
    </source>
</evidence>
<accession>A0A5C7A6Z5</accession>
<dbReference type="EMBL" id="VORZ01000001">
    <property type="protein sequence ID" value="TXD98475.1"/>
    <property type="molecule type" value="Genomic_DNA"/>
</dbReference>
<protein>
    <submittedName>
        <fullName evidence="1">Uncharacterized protein</fullName>
    </submittedName>
</protein>
<name>A0A5C7A6Z5_9GAMM</name>
<proteinExistence type="predicted"/>
<evidence type="ECO:0000313" key="2">
    <source>
        <dbReference type="Proteomes" id="UP000321903"/>
    </source>
</evidence>
<dbReference type="AlphaFoldDB" id="A0A5C7A6Z5"/>
<dbReference type="Proteomes" id="UP000321903">
    <property type="component" value="Unassembled WGS sequence"/>
</dbReference>
<organism evidence="1 2">
    <name type="scientific">Psychrobacter frigidicola</name>
    <dbReference type="NCBI Taxonomy" id="45611"/>
    <lineage>
        <taxon>Bacteria</taxon>
        <taxon>Pseudomonadati</taxon>
        <taxon>Pseudomonadota</taxon>
        <taxon>Gammaproteobacteria</taxon>
        <taxon>Moraxellales</taxon>
        <taxon>Moraxellaceae</taxon>
        <taxon>Psychrobacter</taxon>
    </lineage>
</organism>
<dbReference type="RefSeq" id="WP_147222972.1">
    <property type="nucleotide sequence ID" value="NZ_CAJGYY010000001.1"/>
</dbReference>
<keyword evidence="2" id="KW-1185">Reference proteome</keyword>
<sequence length="79" mass="8955">MPKTGDELICMGGNTCYTAGETYIVGRIVSEKYFEIMTGSSDDRWYATIDEQGIYVRFNHMQDLVSDAWFSKLIDEIGA</sequence>
<reference evidence="1 2" key="1">
    <citation type="submission" date="2019-08" db="EMBL/GenBank/DDBJ databases">
        <title>Genome sequence of Psychrobacter frigidicola ACAM304 (type strain).</title>
        <authorList>
            <person name="Bowman J.P."/>
        </authorList>
    </citation>
    <scope>NUCLEOTIDE SEQUENCE [LARGE SCALE GENOMIC DNA]</scope>
    <source>
        <strain evidence="1 2">ACAM 304</strain>
    </source>
</reference>
<comment type="caution">
    <text evidence="1">The sequence shown here is derived from an EMBL/GenBank/DDBJ whole genome shotgun (WGS) entry which is preliminary data.</text>
</comment>